<keyword evidence="1" id="KW-0175">Coiled coil</keyword>
<gene>
    <name evidence="3" type="ORF">Scep_003489</name>
</gene>
<accession>A0AAP0KT66</accession>
<reference evidence="3 4" key="1">
    <citation type="submission" date="2024-01" db="EMBL/GenBank/DDBJ databases">
        <title>Genome assemblies of Stephania.</title>
        <authorList>
            <person name="Yang L."/>
        </authorList>
    </citation>
    <scope>NUCLEOTIDE SEQUENCE [LARGE SCALE GENOMIC DNA]</scope>
    <source>
        <strain evidence="3">JXDWG</strain>
        <tissue evidence="3">Leaf</tissue>
    </source>
</reference>
<keyword evidence="4" id="KW-1185">Reference proteome</keyword>
<evidence type="ECO:0000313" key="4">
    <source>
        <dbReference type="Proteomes" id="UP001419268"/>
    </source>
</evidence>
<protein>
    <submittedName>
        <fullName evidence="3">Uncharacterized protein</fullName>
    </submittedName>
</protein>
<organism evidence="3 4">
    <name type="scientific">Stephania cephalantha</name>
    <dbReference type="NCBI Taxonomy" id="152367"/>
    <lineage>
        <taxon>Eukaryota</taxon>
        <taxon>Viridiplantae</taxon>
        <taxon>Streptophyta</taxon>
        <taxon>Embryophyta</taxon>
        <taxon>Tracheophyta</taxon>
        <taxon>Spermatophyta</taxon>
        <taxon>Magnoliopsida</taxon>
        <taxon>Ranunculales</taxon>
        <taxon>Menispermaceae</taxon>
        <taxon>Menispermoideae</taxon>
        <taxon>Cissampelideae</taxon>
        <taxon>Stephania</taxon>
    </lineage>
</organism>
<feature type="compositionally biased region" description="Basic and acidic residues" evidence="2">
    <location>
        <begin position="134"/>
        <end position="149"/>
    </location>
</feature>
<dbReference type="PANTHER" id="PTHR34210">
    <property type="entry name" value="OS01G0252900 PROTEIN"/>
    <property type="match status" value="1"/>
</dbReference>
<sequence length="321" mass="36569">MRYKIDGLRWTDSTHCTCSSSIESPNRDAQAAKMRQQVQYPDSGAGAFVGAHLQHMSSQAQRMHHNSTMNHFQGRLDALPRDEEHAYTPSKGEGQWQWDQDGSLPLATKPMSPHMYSEDRIGDASRPFYSGQRADSKTGFDKQGNKEPRGQSNEQDMELGYEDNPLPQTFEGLEQKFHAEIMKLTNEEHDAEDAENARHRERLNEINANYQERLAALRIQHASRRDEFLRRESQLRQQQYQQAGMSHYQNSTVPTEPHAYGGAGAAAAAVTPEARRAYTPGHLDSYRERPQYHDGARNHGFEARGPYPGGRAYNNTNARYY</sequence>
<proteinExistence type="predicted"/>
<evidence type="ECO:0000313" key="3">
    <source>
        <dbReference type="EMBL" id="KAK9156915.1"/>
    </source>
</evidence>
<name>A0AAP0KT66_9MAGN</name>
<comment type="caution">
    <text evidence="3">The sequence shown here is derived from an EMBL/GenBank/DDBJ whole genome shotgun (WGS) entry which is preliminary data.</text>
</comment>
<feature type="region of interest" description="Disordered" evidence="2">
    <location>
        <begin position="84"/>
        <end position="164"/>
    </location>
</feature>
<dbReference type="AlphaFoldDB" id="A0AAP0KT66"/>
<dbReference type="PANTHER" id="PTHR34210:SF1">
    <property type="entry name" value="OS03G0274700 PROTEIN"/>
    <property type="match status" value="1"/>
</dbReference>
<dbReference type="EMBL" id="JBBNAG010000002">
    <property type="protein sequence ID" value="KAK9156915.1"/>
    <property type="molecule type" value="Genomic_DNA"/>
</dbReference>
<feature type="compositionally biased region" description="Basic and acidic residues" evidence="2">
    <location>
        <begin position="284"/>
        <end position="302"/>
    </location>
</feature>
<dbReference type="Proteomes" id="UP001419268">
    <property type="component" value="Unassembled WGS sequence"/>
</dbReference>
<feature type="region of interest" description="Disordered" evidence="2">
    <location>
        <begin position="284"/>
        <end position="321"/>
    </location>
</feature>
<evidence type="ECO:0000256" key="2">
    <source>
        <dbReference type="SAM" id="MobiDB-lite"/>
    </source>
</evidence>
<evidence type="ECO:0000256" key="1">
    <source>
        <dbReference type="SAM" id="Coils"/>
    </source>
</evidence>
<feature type="coiled-coil region" evidence="1">
    <location>
        <begin position="184"/>
        <end position="220"/>
    </location>
</feature>